<protein>
    <submittedName>
        <fullName evidence="1">Uncharacterized protein</fullName>
    </submittedName>
</protein>
<comment type="caution">
    <text evidence="1">The sequence shown here is derived from an EMBL/GenBank/DDBJ whole genome shotgun (WGS) entry which is preliminary data.</text>
</comment>
<evidence type="ECO:0000313" key="1">
    <source>
        <dbReference type="EMBL" id="KAH0540899.1"/>
    </source>
</evidence>
<dbReference type="AlphaFoldDB" id="A0AAV7I4N0"/>
<organism evidence="1 2">
    <name type="scientific">Cotesia glomerata</name>
    <name type="common">Lepidopteran parasitic wasp</name>
    <name type="synonym">Apanteles glomeratus</name>
    <dbReference type="NCBI Taxonomy" id="32391"/>
    <lineage>
        <taxon>Eukaryota</taxon>
        <taxon>Metazoa</taxon>
        <taxon>Ecdysozoa</taxon>
        <taxon>Arthropoda</taxon>
        <taxon>Hexapoda</taxon>
        <taxon>Insecta</taxon>
        <taxon>Pterygota</taxon>
        <taxon>Neoptera</taxon>
        <taxon>Endopterygota</taxon>
        <taxon>Hymenoptera</taxon>
        <taxon>Apocrita</taxon>
        <taxon>Ichneumonoidea</taxon>
        <taxon>Braconidae</taxon>
        <taxon>Microgastrinae</taxon>
        <taxon>Cotesia</taxon>
    </lineage>
</organism>
<name>A0AAV7I4N0_COTGL</name>
<dbReference type="EMBL" id="JAHXZJ010002609">
    <property type="protein sequence ID" value="KAH0540899.1"/>
    <property type="molecule type" value="Genomic_DNA"/>
</dbReference>
<sequence length="99" mass="11016">MTERCLLFNKITLGACTCKRSIFGGCLKALDLDRECIHATLAKCRAVDKNSIKAKNSAHYPGANQDSVRGIRGPINIKNVKRGKIKVEKLRLTEKLFTI</sequence>
<accession>A0AAV7I4N0</accession>
<evidence type="ECO:0000313" key="2">
    <source>
        <dbReference type="Proteomes" id="UP000826195"/>
    </source>
</evidence>
<proteinExistence type="predicted"/>
<reference evidence="1 2" key="1">
    <citation type="journal article" date="2021" name="J. Hered.">
        <title>A chromosome-level genome assembly of the parasitoid wasp, Cotesia glomerata (Hymenoptera: Braconidae).</title>
        <authorList>
            <person name="Pinto B.J."/>
            <person name="Weis J.J."/>
            <person name="Gamble T."/>
            <person name="Ode P.J."/>
            <person name="Paul R."/>
            <person name="Zaspel J.M."/>
        </authorList>
    </citation>
    <scope>NUCLEOTIDE SEQUENCE [LARGE SCALE GENOMIC DNA]</scope>
    <source>
        <strain evidence="1">CgM1</strain>
    </source>
</reference>
<dbReference type="Proteomes" id="UP000826195">
    <property type="component" value="Unassembled WGS sequence"/>
</dbReference>
<keyword evidence="2" id="KW-1185">Reference proteome</keyword>
<gene>
    <name evidence="1" type="ORF">KQX54_020428</name>
</gene>